<dbReference type="Proteomes" id="UP000829494">
    <property type="component" value="Chromosome"/>
</dbReference>
<feature type="transmembrane region" description="Helical" evidence="1">
    <location>
        <begin position="139"/>
        <end position="158"/>
    </location>
</feature>
<evidence type="ECO:0008006" key="4">
    <source>
        <dbReference type="Google" id="ProtNLM"/>
    </source>
</evidence>
<feature type="transmembrane region" description="Helical" evidence="1">
    <location>
        <begin position="71"/>
        <end position="91"/>
    </location>
</feature>
<dbReference type="GeneID" id="66858657"/>
<evidence type="ECO:0000313" key="3">
    <source>
        <dbReference type="Proteomes" id="UP000829494"/>
    </source>
</evidence>
<keyword evidence="1" id="KW-0812">Transmembrane</keyword>
<proteinExistence type="predicted"/>
<protein>
    <recommendedName>
        <fullName evidence="4">DUF1648 domain-containing protein</fullName>
    </recommendedName>
</protein>
<name>A0ABY3YW89_STRRM</name>
<gene>
    <name evidence="2" type="ORF">SRIMR7_08875</name>
</gene>
<accession>A0ABY3YW89</accession>
<organism evidence="2 3">
    <name type="scientific">Streptomyces rimosus subsp. rimosus</name>
    <dbReference type="NCBI Taxonomy" id="132474"/>
    <lineage>
        <taxon>Bacteria</taxon>
        <taxon>Bacillati</taxon>
        <taxon>Actinomycetota</taxon>
        <taxon>Actinomycetes</taxon>
        <taxon>Kitasatosporales</taxon>
        <taxon>Streptomycetaceae</taxon>
        <taxon>Streptomyces</taxon>
    </lineage>
</organism>
<feature type="transmembrane region" description="Helical" evidence="1">
    <location>
        <begin position="21"/>
        <end position="44"/>
    </location>
</feature>
<evidence type="ECO:0000313" key="2">
    <source>
        <dbReference type="EMBL" id="UNZ02257.1"/>
    </source>
</evidence>
<keyword evidence="1" id="KW-0472">Membrane</keyword>
<feature type="transmembrane region" description="Helical" evidence="1">
    <location>
        <begin position="221"/>
        <end position="240"/>
    </location>
</feature>
<feature type="transmembrane region" description="Helical" evidence="1">
    <location>
        <begin position="98"/>
        <end position="119"/>
    </location>
</feature>
<reference evidence="2 3" key="1">
    <citation type="submission" date="2022-03" db="EMBL/GenBank/DDBJ databases">
        <title>Complete genome of Streptomyces rimosus ssp. rimosus R7 (=ATCC 10970).</title>
        <authorList>
            <person name="Beganovic S."/>
            <person name="Ruckert C."/>
            <person name="Busche T."/>
            <person name="Kalinowski J."/>
            <person name="Wittmann C."/>
        </authorList>
    </citation>
    <scope>NUCLEOTIDE SEQUENCE [LARGE SCALE GENOMIC DNA]</scope>
    <source>
        <strain evidence="2 3">R7</strain>
    </source>
</reference>
<keyword evidence="1" id="KW-1133">Transmembrane helix</keyword>
<feature type="transmembrane region" description="Helical" evidence="1">
    <location>
        <begin position="197"/>
        <end position="215"/>
    </location>
</feature>
<keyword evidence="3" id="KW-1185">Reference proteome</keyword>
<dbReference type="EMBL" id="CP094298">
    <property type="protein sequence ID" value="UNZ02257.1"/>
    <property type="molecule type" value="Genomic_DNA"/>
</dbReference>
<dbReference type="RefSeq" id="WP_003981079.1">
    <property type="nucleotide sequence ID" value="NZ_CP043497.1"/>
</dbReference>
<evidence type="ECO:0000256" key="1">
    <source>
        <dbReference type="SAM" id="Phobius"/>
    </source>
</evidence>
<sequence>MNFLNTTQARPAAGPPVLRPWRALIAVLPFLAAVVAVTAVFWSVRDRIPEPLAMHFTSDGTSDDFTTASHFLTVMLGLPAVLGVSIGVLVLRDAAAGALRGAIATGYAMAGLFGCLGVSLLLQNVDAGDAAAVRFPPSYLGLALGVAALAAVVGGLCAGRDRVRADEVAGPARPTPPLGLADGETAGWSRTVGSPTLVVLGPGLLAIGVLIGLAMNWVGAVGFAVAALSCLVFAGVQVTADRRGLTVASPLVPRPRLRIPLARMEEAGVQQISPLGDFGGWGYRLRGGRSGIVLRRGEALALRLTNGRVFVVTVDDAATAAALLNALLTREREKRATGPGQED</sequence>